<evidence type="ECO:0000256" key="1">
    <source>
        <dbReference type="ARBA" id="ARBA00000632"/>
    </source>
</evidence>
<dbReference type="EC" id="3.2.1.17" evidence="7"/>
<accession>D9TI74</accession>
<dbReference type="AlphaFoldDB" id="D9TI74"/>
<dbReference type="PANTHER" id="PTHR38107:SF3">
    <property type="entry name" value="LYSOZYME RRRD-RELATED"/>
    <property type="match status" value="1"/>
</dbReference>
<dbReference type="Gene3D" id="1.10.530.40">
    <property type="match status" value="1"/>
</dbReference>
<dbReference type="CAZy" id="GH24">
    <property type="family name" value="Glycoside Hydrolase Family 24"/>
</dbReference>
<dbReference type="STRING" id="608506.COB47_0369"/>
<feature type="region of interest" description="Disordered" evidence="8">
    <location>
        <begin position="1"/>
        <end position="24"/>
    </location>
</feature>
<keyword evidence="6 7" id="KW-0326">Glycosidase</keyword>
<organism evidence="9 10">
    <name type="scientific">Caldicellulosiruptor obsidiansis (strain ATCC BAA-2073 / JCM 16842 / OB47)</name>
    <dbReference type="NCBI Taxonomy" id="608506"/>
    <lineage>
        <taxon>Bacteria</taxon>
        <taxon>Bacillati</taxon>
        <taxon>Bacillota</taxon>
        <taxon>Bacillota incertae sedis</taxon>
        <taxon>Caldicellulosiruptorales</taxon>
        <taxon>Caldicellulosiruptoraceae</taxon>
        <taxon>Caldicellulosiruptor</taxon>
    </lineage>
</organism>
<dbReference type="Proteomes" id="UP000000347">
    <property type="component" value="Chromosome"/>
</dbReference>
<dbReference type="GO" id="GO:0009253">
    <property type="term" value="P:peptidoglycan catabolic process"/>
    <property type="evidence" value="ECO:0007669"/>
    <property type="project" value="InterPro"/>
</dbReference>
<keyword evidence="3 7" id="KW-0081">Bacteriolytic enzyme</keyword>
<gene>
    <name evidence="9" type="ordered locus">COB47_0369</name>
</gene>
<dbReference type="PANTHER" id="PTHR38107">
    <property type="match status" value="1"/>
</dbReference>
<evidence type="ECO:0000256" key="6">
    <source>
        <dbReference type="ARBA" id="ARBA00023295"/>
    </source>
</evidence>
<dbReference type="HAMAP" id="MF_04110">
    <property type="entry name" value="ENDOLYSIN_T4"/>
    <property type="match status" value="1"/>
</dbReference>
<dbReference type="InterPro" id="IPR033907">
    <property type="entry name" value="Endolysin_autolysin"/>
</dbReference>
<dbReference type="InterPro" id="IPR034690">
    <property type="entry name" value="Endolysin_T4_type"/>
</dbReference>
<protein>
    <recommendedName>
        <fullName evidence="7">Lysozyme</fullName>
        <ecNumber evidence="7">3.2.1.17</ecNumber>
    </recommendedName>
</protein>
<comment type="similarity">
    <text evidence="7">Belongs to the glycosyl hydrolase 24 family.</text>
</comment>
<evidence type="ECO:0000256" key="7">
    <source>
        <dbReference type="RuleBase" id="RU003788"/>
    </source>
</evidence>
<dbReference type="Pfam" id="PF00959">
    <property type="entry name" value="Phage_lysozyme"/>
    <property type="match status" value="1"/>
</dbReference>
<dbReference type="InterPro" id="IPR023347">
    <property type="entry name" value="Lysozyme_dom_sf"/>
</dbReference>
<dbReference type="RefSeq" id="WP_013289712.1">
    <property type="nucleotide sequence ID" value="NC_014392.1"/>
</dbReference>
<dbReference type="InterPro" id="IPR023346">
    <property type="entry name" value="Lysozyme-like_dom_sf"/>
</dbReference>
<dbReference type="GO" id="GO:0042742">
    <property type="term" value="P:defense response to bacterium"/>
    <property type="evidence" value="ECO:0007669"/>
    <property type="project" value="UniProtKB-KW"/>
</dbReference>
<name>D9TI74_CALOO</name>
<keyword evidence="2 7" id="KW-0929">Antimicrobial</keyword>
<evidence type="ECO:0000313" key="10">
    <source>
        <dbReference type="Proteomes" id="UP000000347"/>
    </source>
</evidence>
<sequence length="290" mass="32161">MASGGSITLKGKSEASRKESSSASITPGYSDNFVLGDRGYSGGISASVSPVRTSGCYTPKINGGGSLTPKLSGSTTLPTLNSQLSSTKIDAASKTQNIPAAIKRLEPSKALFEFVKSYEGYSSIAYRDKDGVWTIGIGHVLRDKELGEYVDLKTNKPKKAITEEKAYEFFKNDIKGATDAINKFMENNKIQLSQNQFDALVSFTFNVGSAWTNNEMSKTRDDIIKVVKNGIDTKLERELRDDFLSWSKAKGQVLEGLQRRRYDEWKMFVKGDYKITDINTWRKIKKEIGL</sequence>
<dbReference type="GO" id="GO:0016998">
    <property type="term" value="P:cell wall macromolecule catabolic process"/>
    <property type="evidence" value="ECO:0007669"/>
    <property type="project" value="InterPro"/>
</dbReference>
<proteinExistence type="inferred from homology"/>
<keyword evidence="10" id="KW-1185">Reference proteome</keyword>
<evidence type="ECO:0000256" key="2">
    <source>
        <dbReference type="ARBA" id="ARBA00022529"/>
    </source>
</evidence>
<keyword evidence="5" id="KW-1035">Host cytoplasm</keyword>
<keyword evidence="4 7" id="KW-0378">Hydrolase</keyword>
<dbReference type="SUPFAM" id="SSF53955">
    <property type="entry name" value="Lysozyme-like"/>
    <property type="match status" value="1"/>
</dbReference>
<evidence type="ECO:0000256" key="3">
    <source>
        <dbReference type="ARBA" id="ARBA00022638"/>
    </source>
</evidence>
<dbReference type="GO" id="GO:0031640">
    <property type="term" value="P:killing of cells of another organism"/>
    <property type="evidence" value="ECO:0007669"/>
    <property type="project" value="UniProtKB-KW"/>
</dbReference>
<evidence type="ECO:0000256" key="8">
    <source>
        <dbReference type="SAM" id="MobiDB-lite"/>
    </source>
</evidence>
<evidence type="ECO:0000256" key="4">
    <source>
        <dbReference type="ARBA" id="ARBA00022801"/>
    </source>
</evidence>
<dbReference type="CDD" id="cd00737">
    <property type="entry name" value="lyz_endolysin_autolysin"/>
    <property type="match status" value="1"/>
</dbReference>
<dbReference type="EMBL" id="CP002164">
    <property type="protein sequence ID" value="ADL41706.1"/>
    <property type="molecule type" value="Genomic_DNA"/>
</dbReference>
<dbReference type="eggNOG" id="COG3772">
    <property type="taxonomic scope" value="Bacteria"/>
</dbReference>
<dbReference type="InterPro" id="IPR002196">
    <property type="entry name" value="Glyco_hydro_24"/>
</dbReference>
<comment type="catalytic activity">
    <reaction evidence="1 7">
        <text>Hydrolysis of (1-&gt;4)-beta-linkages between N-acetylmuramic acid and N-acetyl-D-glucosamine residues in a peptidoglycan and between N-acetyl-D-glucosamine residues in chitodextrins.</text>
        <dbReference type="EC" id="3.2.1.17"/>
    </reaction>
</comment>
<reference evidence="9 10" key="1">
    <citation type="journal article" date="2010" name="J. Bacteriol.">
        <title>Complete genome sequence of the cellulolytic thermophile Caldicellulosiruptor obsidiansis OB47T.</title>
        <authorList>
            <person name="Elkins J.G."/>
            <person name="Lochner A."/>
            <person name="Hamilton-Brehm S.D."/>
            <person name="Davenport K.W."/>
            <person name="Podar M."/>
            <person name="Brown S.D."/>
            <person name="Land M.L."/>
            <person name="Hauser L.J."/>
            <person name="Klingeman D.M."/>
            <person name="Raman B."/>
            <person name="Goodwin L.A."/>
            <person name="Tapia R."/>
            <person name="Meincke L.J."/>
            <person name="Detter J.C."/>
            <person name="Bruce D.C."/>
            <person name="Han C.S."/>
            <person name="Palumbo A.V."/>
            <person name="Cottingham R.W."/>
            <person name="Keller M."/>
            <person name="Graham D.E."/>
        </authorList>
    </citation>
    <scope>NUCLEOTIDE SEQUENCE [LARGE SCALE GENOMIC DNA]</scope>
    <source>
        <strain evidence="10">ATCC BAA-2073 / strain OB47</strain>
    </source>
</reference>
<feature type="compositionally biased region" description="Basic and acidic residues" evidence="8">
    <location>
        <begin position="11"/>
        <end position="20"/>
    </location>
</feature>
<dbReference type="HOGENOM" id="CLU_053810_0_0_9"/>
<evidence type="ECO:0000256" key="5">
    <source>
        <dbReference type="ARBA" id="ARBA00023200"/>
    </source>
</evidence>
<dbReference type="InterPro" id="IPR051018">
    <property type="entry name" value="Bacteriophage_GH24"/>
</dbReference>
<dbReference type="GO" id="GO:0003796">
    <property type="term" value="F:lysozyme activity"/>
    <property type="evidence" value="ECO:0007669"/>
    <property type="project" value="UniProtKB-EC"/>
</dbReference>
<evidence type="ECO:0000313" key="9">
    <source>
        <dbReference type="EMBL" id="ADL41706.1"/>
    </source>
</evidence>
<dbReference type="KEGG" id="cob:COB47_0369"/>